<evidence type="ECO:0000313" key="11">
    <source>
        <dbReference type="EMBL" id="MRI81278.1"/>
    </source>
</evidence>
<proteinExistence type="predicted"/>
<protein>
    <submittedName>
        <fullName evidence="11">ATP-binding cassette domain-containing protein</fullName>
    </submittedName>
</protein>
<dbReference type="CDD" id="cd03214">
    <property type="entry name" value="ABC_Iron-Siderophores_B12_Hemin"/>
    <property type="match status" value="1"/>
</dbReference>
<keyword evidence="5" id="KW-0547">Nucleotide-binding</keyword>
<keyword evidence="7" id="KW-0408">Iron</keyword>
<name>A0A844BM75_9LACT</name>
<reference evidence="11 12" key="1">
    <citation type="submission" date="2019-11" db="EMBL/GenBank/DDBJ databases">
        <title>Characterisation of Fundicoccus ignavus gen. nov. sp. nov., a novel genus of the family Aerococcaceae isolated from bulk tank milk.</title>
        <authorList>
            <person name="Siebert A."/>
            <person name="Huptas C."/>
            <person name="Wenning M."/>
            <person name="Scherer S."/>
            <person name="Doll E.V."/>
        </authorList>
    </citation>
    <scope>NUCLEOTIDE SEQUENCE [LARGE SCALE GENOMIC DNA]</scope>
    <source>
        <strain evidence="11 12">DSM 109653</strain>
    </source>
</reference>
<evidence type="ECO:0000256" key="8">
    <source>
        <dbReference type="ARBA" id="ARBA00023065"/>
    </source>
</evidence>
<comment type="caution">
    <text evidence="11">The sequence shown here is derived from an EMBL/GenBank/DDBJ whole genome shotgun (WGS) entry which is preliminary data.</text>
</comment>
<organism evidence="11 12">
    <name type="scientific">Fundicoccus ignavus</name>
    <dbReference type="NCBI Taxonomy" id="2664442"/>
    <lineage>
        <taxon>Bacteria</taxon>
        <taxon>Bacillati</taxon>
        <taxon>Bacillota</taxon>
        <taxon>Bacilli</taxon>
        <taxon>Lactobacillales</taxon>
        <taxon>Aerococcaceae</taxon>
        <taxon>Fundicoccus</taxon>
    </lineage>
</organism>
<dbReference type="Gene3D" id="3.40.50.300">
    <property type="entry name" value="P-loop containing nucleotide triphosphate hydrolases"/>
    <property type="match status" value="1"/>
</dbReference>
<evidence type="ECO:0000256" key="9">
    <source>
        <dbReference type="ARBA" id="ARBA00023136"/>
    </source>
</evidence>
<evidence type="ECO:0000256" key="3">
    <source>
        <dbReference type="ARBA" id="ARBA00022475"/>
    </source>
</evidence>
<keyword evidence="3" id="KW-1003">Cell membrane</keyword>
<evidence type="ECO:0000259" key="10">
    <source>
        <dbReference type="PROSITE" id="PS50893"/>
    </source>
</evidence>
<dbReference type="EMBL" id="WJQR01000003">
    <property type="protein sequence ID" value="MRI81278.1"/>
    <property type="molecule type" value="Genomic_DNA"/>
</dbReference>
<evidence type="ECO:0000256" key="5">
    <source>
        <dbReference type="ARBA" id="ARBA00022741"/>
    </source>
</evidence>
<evidence type="ECO:0000256" key="2">
    <source>
        <dbReference type="ARBA" id="ARBA00022448"/>
    </source>
</evidence>
<keyword evidence="8" id="KW-0406">Ion transport</keyword>
<comment type="subcellular location">
    <subcellularLocation>
        <location evidence="1">Cell membrane</location>
        <topology evidence="1">Peripheral membrane protein</topology>
    </subcellularLocation>
</comment>
<dbReference type="PANTHER" id="PTHR42771:SF3">
    <property type="entry name" value="PETROBACTIN IMPORT ATP-BINDING PROTEIN YCLP"/>
    <property type="match status" value="1"/>
</dbReference>
<evidence type="ECO:0000256" key="6">
    <source>
        <dbReference type="ARBA" id="ARBA00022840"/>
    </source>
</evidence>
<dbReference type="SUPFAM" id="SSF52540">
    <property type="entry name" value="P-loop containing nucleoside triphosphate hydrolases"/>
    <property type="match status" value="1"/>
</dbReference>
<evidence type="ECO:0000313" key="12">
    <source>
        <dbReference type="Proteomes" id="UP000469870"/>
    </source>
</evidence>
<keyword evidence="2" id="KW-0813">Transport</keyword>
<dbReference type="SMART" id="SM00382">
    <property type="entry name" value="AAA"/>
    <property type="match status" value="1"/>
</dbReference>
<dbReference type="AlphaFoldDB" id="A0A844BM75"/>
<evidence type="ECO:0000256" key="4">
    <source>
        <dbReference type="ARBA" id="ARBA00022496"/>
    </source>
</evidence>
<dbReference type="GO" id="GO:0005524">
    <property type="term" value="F:ATP binding"/>
    <property type="evidence" value="ECO:0007669"/>
    <property type="project" value="UniProtKB-KW"/>
</dbReference>
<dbReference type="InterPro" id="IPR027417">
    <property type="entry name" value="P-loop_NTPase"/>
</dbReference>
<evidence type="ECO:0000256" key="7">
    <source>
        <dbReference type="ARBA" id="ARBA00023004"/>
    </source>
</evidence>
<dbReference type="PROSITE" id="PS50893">
    <property type="entry name" value="ABC_TRANSPORTER_2"/>
    <property type="match status" value="1"/>
</dbReference>
<dbReference type="GO" id="GO:0006826">
    <property type="term" value="P:iron ion transport"/>
    <property type="evidence" value="ECO:0007669"/>
    <property type="project" value="UniProtKB-KW"/>
</dbReference>
<evidence type="ECO:0000256" key="1">
    <source>
        <dbReference type="ARBA" id="ARBA00004202"/>
    </source>
</evidence>
<keyword evidence="4" id="KW-0410">Iron transport</keyword>
<dbReference type="GO" id="GO:0016887">
    <property type="term" value="F:ATP hydrolysis activity"/>
    <property type="evidence" value="ECO:0007669"/>
    <property type="project" value="InterPro"/>
</dbReference>
<dbReference type="Proteomes" id="UP000469870">
    <property type="component" value="Unassembled WGS sequence"/>
</dbReference>
<keyword evidence="9" id="KW-0472">Membrane</keyword>
<accession>A0A844BM75</accession>
<dbReference type="InterPro" id="IPR003439">
    <property type="entry name" value="ABC_transporter-like_ATP-bd"/>
</dbReference>
<dbReference type="FunFam" id="3.40.50.300:FF:000134">
    <property type="entry name" value="Iron-enterobactin ABC transporter ATP-binding protein"/>
    <property type="match status" value="1"/>
</dbReference>
<dbReference type="InterPro" id="IPR051535">
    <property type="entry name" value="Siderophore_ABC-ATPase"/>
</dbReference>
<dbReference type="Pfam" id="PF00005">
    <property type="entry name" value="ABC_tran"/>
    <property type="match status" value="1"/>
</dbReference>
<dbReference type="InterPro" id="IPR003593">
    <property type="entry name" value="AAA+_ATPase"/>
</dbReference>
<sequence>MGDISLDIPQGQLTAIIGPNGAGKSTLLNIMGNLDHKDLGEIYLDDISLDKWSRNDLAKRLSILKQKQHYDLKITVYEFIAFGRYPYSKGRLSDFDHEVIQEIIDFLELHDLQDSYINTLSGGQLQRCAIAMVMAQDTELILLDEPLNNLDIRQEIHLMNLLKRLVEKFNKQVVIIMHDINRVSQFADYIIALKNGCLFHQGRTQEVLQCPILEELYDIGVDVIETQQHPLINFYEKELLT</sequence>
<feature type="domain" description="ABC transporter" evidence="10">
    <location>
        <begin position="1"/>
        <end position="220"/>
    </location>
</feature>
<gene>
    <name evidence="11" type="ORF">GIY11_04530</name>
</gene>
<dbReference type="GO" id="GO:0005886">
    <property type="term" value="C:plasma membrane"/>
    <property type="evidence" value="ECO:0007669"/>
    <property type="project" value="UniProtKB-SubCell"/>
</dbReference>
<dbReference type="PANTHER" id="PTHR42771">
    <property type="entry name" value="IRON(3+)-HYDROXAMATE IMPORT ATP-BINDING PROTEIN FHUC"/>
    <property type="match status" value="1"/>
</dbReference>
<keyword evidence="6 11" id="KW-0067">ATP-binding</keyword>